<dbReference type="AlphaFoldDB" id="A0A2S6IV64"/>
<gene>
    <name evidence="3" type="ORF">CLV92_102304</name>
</gene>
<evidence type="ECO:0000256" key="2">
    <source>
        <dbReference type="SAM" id="SignalP"/>
    </source>
</evidence>
<feature type="chain" id="PRO_5015422777" evidence="2">
    <location>
        <begin position="46"/>
        <end position="433"/>
    </location>
</feature>
<dbReference type="InterPro" id="IPR006059">
    <property type="entry name" value="SBP"/>
</dbReference>
<dbReference type="Pfam" id="PF13416">
    <property type="entry name" value="SBP_bac_8"/>
    <property type="match status" value="1"/>
</dbReference>
<dbReference type="Proteomes" id="UP000239485">
    <property type="component" value="Unassembled WGS sequence"/>
</dbReference>
<feature type="signal peptide" evidence="2">
    <location>
        <begin position="1"/>
        <end position="45"/>
    </location>
</feature>
<dbReference type="PANTHER" id="PTHR42779">
    <property type="entry name" value="PROTEIN YNJB"/>
    <property type="match status" value="1"/>
</dbReference>
<organism evidence="3 4">
    <name type="scientific">Kineococcus xinjiangensis</name>
    <dbReference type="NCBI Taxonomy" id="512762"/>
    <lineage>
        <taxon>Bacteria</taxon>
        <taxon>Bacillati</taxon>
        <taxon>Actinomycetota</taxon>
        <taxon>Actinomycetes</taxon>
        <taxon>Kineosporiales</taxon>
        <taxon>Kineosporiaceae</taxon>
        <taxon>Kineococcus</taxon>
    </lineage>
</organism>
<keyword evidence="2" id="KW-0732">Signal</keyword>
<accession>A0A2S6IV64</accession>
<protein>
    <submittedName>
        <fullName evidence="3">Putative spermidine/putrescine transport system substrate-binding protein</fullName>
    </submittedName>
</protein>
<dbReference type="SUPFAM" id="SSF53850">
    <property type="entry name" value="Periplasmic binding protein-like II"/>
    <property type="match status" value="1"/>
</dbReference>
<evidence type="ECO:0000256" key="1">
    <source>
        <dbReference type="SAM" id="MobiDB-lite"/>
    </source>
</evidence>
<proteinExistence type="predicted"/>
<dbReference type="EMBL" id="PTJD01000002">
    <property type="protein sequence ID" value="PPK98151.1"/>
    <property type="molecule type" value="Genomic_DNA"/>
</dbReference>
<reference evidence="3 4" key="1">
    <citation type="submission" date="2018-02" db="EMBL/GenBank/DDBJ databases">
        <title>Genomic Encyclopedia of Archaeal and Bacterial Type Strains, Phase II (KMG-II): from individual species to whole genera.</title>
        <authorList>
            <person name="Goeker M."/>
        </authorList>
    </citation>
    <scope>NUCLEOTIDE SEQUENCE [LARGE SCALE GENOMIC DNA]</scope>
    <source>
        <strain evidence="3 4">DSM 22857</strain>
    </source>
</reference>
<dbReference type="PIRSF" id="PIRSF029172">
    <property type="entry name" value="UCP029172_ABC_sbc_YnjB"/>
    <property type="match status" value="1"/>
</dbReference>
<evidence type="ECO:0000313" key="3">
    <source>
        <dbReference type="EMBL" id="PPK98151.1"/>
    </source>
</evidence>
<evidence type="ECO:0000313" key="4">
    <source>
        <dbReference type="Proteomes" id="UP000239485"/>
    </source>
</evidence>
<sequence length="433" mass="46783">MTRTPQRPRTQPGGPRTGSGRARRALRVPAAPVLLAAVLALSACAAPDVEADEPLGDWSQIQEEARGQTVSLWMWGGDPQGNAYVDDVLAPAAAELGVTLRRVPVADTKEALNRILAERQAGRTDGEVDLVWVNGENFRTGRQAGAWRCGWTSALPNAEYLDPGDPLLGKDFGTDVDGCEAPWHKAQFTLVYDSAKVPEPPTTFEGVLDWAEANPGRFTYPAPPDFTGSVFVRQALYSVSGGHEDVPLQFDQDAYDRLTPPLWERLRELAPSLWREGRTYPRDSTALDELYAGGEVDMTMTYGPATLTSLVEKGTFPATTRVLPLEEGTVGNASFLAIPATSPDPEGAMVVANLAMSPEQQAAKAHPDVWGQFTVLDEQRLDPGQRAAFEALPDSPVVPPYPVLARGANPELAAAWVPAIDEGWRRNVLAAAR</sequence>
<name>A0A2S6IV64_9ACTN</name>
<keyword evidence="4" id="KW-1185">Reference proteome</keyword>
<dbReference type="InterPro" id="IPR027020">
    <property type="entry name" value="YnjB"/>
</dbReference>
<feature type="compositionally biased region" description="Low complexity" evidence="1">
    <location>
        <begin position="1"/>
        <end position="20"/>
    </location>
</feature>
<dbReference type="NCBIfam" id="NF008633">
    <property type="entry name" value="PRK11622.1"/>
    <property type="match status" value="1"/>
</dbReference>
<dbReference type="PANTHER" id="PTHR42779:SF1">
    <property type="entry name" value="PROTEIN YNJB"/>
    <property type="match status" value="1"/>
</dbReference>
<feature type="region of interest" description="Disordered" evidence="1">
    <location>
        <begin position="1"/>
        <end position="23"/>
    </location>
</feature>
<comment type="caution">
    <text evidence="3">The sequence shown here is derived from an EMBL/GenBank/DDBJ whole genome shotgun (WGS) entry which is preliminary data.</text>
</comment>
<dbReference type="Gene3D" id="3.40.190.10">
    <property type="entry name" value="Periplasmic binding protein-like II"/>
    <property type="match status" value="2"/>
</dbReference>